<organism evidence="3 4">
    <name type="scientific">Burkholderia vietnamiensis (strain G4 / LMG 22486)</name>
    <name type="common">Burkholderia cepacia (strain R1808)</name>
    <dbReference type="NCBI Taxonomy" id="269482"/>
    <lineage>
        <taxon>Bacteria</taxon>
        <taxon>Pseudomonadati</taxon>
        <taxon>Pseudomonadota</taxon>
        <taxon>Betaproteobacteria</taxon>
        <taxon>Burkholderiales</taxon>
        <taxon>Burkholderiaceae</taxon>
        <taxon>Burkholderia</taxon>
        <taxon>Burkholderia cepacia complex</taxon>
    </lineage>
</organism>
<feature type="chain" id="PRO_5002670326" evidence="1">
    <location>
        <begin position="19"/>
        <end position="283"/>
    </location>
</feature>
<evidence type="ECO:0000313" key="3">
    <source>
        <dbReference type="EMBL" id="ABO59646.1"/>
    </source>
</evidence>
<keyword evidence="3" id="KW-0614">Plasmid</keyword>
<accession>A4JTP3</accession>
<proteinExistence type="predicted"/>
<dbReference type="KEGG" id="bvi:Bcep1808_6758"/>
<dbReference type="InterPro" id="IPR055397">
    <property type="entry name" value="TraK_C"/>
</dbReference>
<evidence type="ECO:0000256" key="1">
    <source>
        <dbReference type="SAM" id="SignalP"/>
    </source>
</evidence>
<evidence type="ECO:0000259" key="2">
    <source>
        <dbReference type="Pfam" id="PF23536"/>
    </source>
</evidence>
<sequence length="283" mass="30478">MKRIAFVVAALFALPALAQELPPLPKVANAQVRLNALAAKHVRKVAAQPMPGLGTMPGDSSVYKTNVVRVSTDRTEVINVSGLLPNRIATPFANPQSIDNQSEDFEVQAVGQSLYVTMKSDKPVALYVTGDKPNDPVISLTLVPKNLPAQTVTLQLDKPTTGVNGEASDGSEQAPDSNVYTDKLRYVLRQLAIGKVPEGFSEGALPRSVARMGQVVAYPLTRYSGPSYDIFRYRIEAVADNVELGEDAFYSAGVRAVAFFPNASLHRGESTEVFVVSDKTESN</sequence>
<protein>
    <submittedName>
        <fullName evidence="3">Putative transfer protein TraK</fullName>
    </submittedName>
</protein>
<keyword evidence="1" id="KW-0732">Signal</keyword>
<feature type="domain" description="TraK C-terminal" evidence="2">
    <location>
        <begin position="174"/>
        <end position="277"/>
    </location>
</feature>
<dbReference type="Proteomes" id="UP000002287">
    <property type="component" value="Plasmid pBVIE01"/>
</dbReference>
<feature type="signal peptide" evidence="1">
    <location>
        <begin position="1"/>
        <end position="18"/>
    </location>
</feature>
<geneLocation type="plasmid" evidence="3 4">
    <name>pBVIE01</name>
</geneLocation>
<dbReference type="HOGENOM" id="CLU_989965_0_0_4"/>
<evidence type="ECO:0000313" key="4">
    <source>
        <dbReference type="Proteomes" id="UP000002287"/>
    </source>
</evidence>
<dbReference type="Pfam" id="PF23536">
    <property type="entry name" value="TraK_C"/>
    <property type="match status" value="1"/>
</dbReference>
<dbReference type="EMBL" id="CP000617">
    <property type="protein sequence ID" value="ABO59646.1"/>
    <property type="molecule type" value="Genomic_DNA"/>
</dbReference>
<reference evidence="3 4" key="1">
    <citation type="submission" date="2007-03" db="EMBL/GenBank/DDBJ databases">
        <title>Complete sequence of plasmid pBVIE01 of Burkholderia vietnamiensis G4.</title>
        <authorList>
            <consortium name="US DOE Joint Genome Institute"/>
            <person name="Copeland A."/>
            <person name="Lucas S."/>
            <person name="Lapidus A."/>
            <person name="Barry K."/>
            <person name="Detter J.C."/>
            <person name="Glavina del Rio T."/>
            <person name="Hammon N."/>
            <person name="Israni S."/>
            <person name="Dalin E."/>
            <person name="Tice H."/>
            <person name="Pitluck S."/>
            <person name="Chain P."/>
            <person name="Malfatti S."/>
            <person name="Shin M."/>
            <person name="Vergez L."/>
            <person name="Schmutz J."/>
            <person name="Larimer F."/>
            <person name="Land M."/>
            <person name="Hauser L."/>
            <person name="Kyrpides N."/>
            <person name="Tiedje J."/>
            <person name="Richardson P."/>
        </authorList>
    </citation>
    <scope>NUCLEOTIDE SEQUENCE [LARGE SCALE GENOMIC DNA]</scope>
    <source>
        <strain evidence="4">G4 / LMG 22486</strain>
        <plasmid evidence="3 4">pBVIE01</plasmid>
    </source>
</reference>
<dbReference type="AlphaFoldDB" id="A4JTP3"/>
<name>A4JTP3_BURVG</name>
<gene>
    <name evidence="3" type="ordered locus">Bcep1808_6758</name>
</gene>